<proteinExistence type="predicted"/>
<evidence type="ECO:0000313" key="1">
    <source>
        <dbReference type="EMBL" id="CAG2238635.1"/>
    </source>
</evidence>
<name>A0A8S3TYB0_MYTED</name>
<accession>A0A8S3TYB0</accession>
<sequence length="255" mass="28659">MSQQCSFKNNSPCGSSQYYASSEEVIHILKCEKPVSQHLRGLSCDTDSQIPEGNNLGIYLRRQQGGCKSTFHPKNSHAKVERGIQVQVAKEIWMESGVFIPVGAGQEINSQNICSMDKEESQNKSDKFSSIVAMKILSESFEPITSQLTKKWEETSKSARSYYTKKARECIELVLSIMAPCQEDILLEKIQINSTQEIKLDNMTARVMEAFQNTSDSRTKTQILSIIVNNHTKTELQTLIPGLTINKIDSARKKC</sequence>
<evidence type="ECO:0000313" key="2">
    <source>
        <dbReference type="Proteomes" id="UP000683360"/>
    </source>
</evidence>
<dbReference type="Proteomes" id="UP000683360">
    <property type="component" value="Unassembled WGS sequence"/>
</dbReference>
<dbReference type="EMBL" id="CAJPWZ010002463">
    <property type="protein sequence ID" value="CAG2238635.1"/>
    <property type="molecule type" value="Genomic_DNA"/>
</dbReference>
<gene>
    <name evidence="1" type="ORF">MEDL_51032</name>
</gene>
<comment type="caution">
    <text evidence="1">The sequence shown here is derived from an EMBL/GenBank/DDBJ whole genome shotgun (WGS) entry which is preliminary data.</text>
</comment>
<dbReference type="AlphaFoldDB" id="A0A8S3TYB0"/>
<reference evidence="1" key="1">
    <citation type="submission" date="2021-03" db="EMBL/GenBank/DDBJ databases">
        <authorList>
            <person name="Bekaert M."/>
        </authorList>
    </citation>
    <scope>NUCLEOTIDE SEQUENCE</scope>
</reference>
<protein>
    <submittedName>
        <fullName evidence="1">Uncharacterized protein</fullName>
    </submittedName>
</protein>
<dbReference type="OrthoDB" id="10595480at2759"/>
<keyword evidence="2" id="KW-1185">Reference proteome</keyword>
<organism evidence="1 2">
    <name type="scientific">Mytilus edulis</name>
    <name type="common">Blue mussel</name>
    <dbReference type="NCBI Taxonomy" id="6550"/>
    <lineage>
        <taxon>Eukaryota</taxon>
        <taxon>Metazoa</taxon>
        <taxon>Spiralia</taxon>
        <taxon>Lophotrochozoa</taxon>
        <taxon>Mollusca</taxon>
        <taxon>Bivalvia</taxon>
        <taxon>Autobranchia</taxon>
        <taxon>Pteriomorphia</taxon>
        <taxon>Mytilida</taxon>
        <taxon>Mytiloidea</taxon>
        <taxon>Mytilidae</taxon>
        <taxon>Mytilinae</taxon>
        <taxon>Mytilus</taxon>
    </lineage>
</organism>